<dbReference type="SMART" id="SM00862">
    <property type="entry name" value="Trans_reg_C"/>
    <property type="match status" value="1"/>
</dbReference>
<keyword evidence="4" id="KW-0472">Membrane</keyword>
<dbReference type="EMBL" id="VKGK01000008">
    <property type="protein sequence ID" value="TRY14724.1"/>
    <property type="molecule type" value="Genomic_DNA"/>
</dbReference>
<dbReference type="AlphaFoldDB" id="A0A553JQH6"/>
<dbReference type="Gene3D" id="1.10.10.10">
    <property type="entry name" value="Winged helix-like DNA-binding domain superfamily/Winged helix DNA-binding domain"/>
    <property type="match status" value="1"/>
</dbReference>
<dbReference type="Gene3D" id="3.40.50.2300">
    <property type="match status" value="1"/>
</dbReference>
<dbReference type="Pfam" id="PF00486">
    <property type="entry name" value="Trans_reg_C"/>
    <property type="match status" value="1"/>
</dbReference>
<keyword evidence="1 3" id="KW-0238">DNA-binding</keyword>
<dbReference type="Pfam" id="PF00072">
    <property type="entry name" value="Response_reg"/>
    <property type="match status" value="1"/>
</dbReference>
<evidence type="ECO:0000256" key="4">
    <source>
        <dbReference type="SAM" id="Phobius"/>
    </source>
</evidence>
<dbReference type="GO" id="GO:0000160">
    <property type="term" value="P:phosphorelay signal transduction system"/>
    <property type="evidence" value="ECO:0007669"/>
    <property type="project" value="InterPro"/>
</dbReference>
<reference evidence="8" key="1">
    <citation type="submission" date="2019-07" db="EMBL/GenBank/DDBJ databases">
        <title>Shewanella sp. YLB-08 draft genomic sequence.</title>
        <authorList>
            <person name="Yu L."/>
        </authorList>
    </citation>
    <scope>NUCLEOTIDE SEQUENCE [LARGE SCALE GENOMIC DNA]</scope>
    <source>
        <strain evidence="8">JCM 20706</strain>
    </source>
</reference>
<organism evidence="7 8">
    <name type="scientific">Shewanella hanedai</name>
    <name type="common">Alteromonas hanedai</name>
    <dbReference type="NCBI Taxonomy" id="25"/>
    <lineage>
        <taxon>Bacteria</taxon>
        <taxon>Pseudomonadati</taxon>
        <taxon>Pseudomonadota</taxon>
        <taxon>Gammaproteobacteria</taxon>
        <taxon>Alteromonadales</taxon>
        <taxon>Shewanellaceae</taxon>
        <taxon>Shewanella</taxon>
    </lineage>
</organism>
<comment type="caution">
    <text evidence="7">The sequence shown here is derived from an EMBL/GenBank/DDBJ whole genome shotgun (WGS) entry which is preliminary data.</text>
</comment>
<evidence type="ECO:0000259" key="5">
    <source>
        <dbReference type="PROSITE" id="PS50110"/>
    </source>
</evidence>
<feature type="transmembrane region" description="Helical" evidence="4">
    <location>
        <begin position="167"/>
        <end position="190"/>
    </location>
</feature>
<gene>
    <name evidence="7" type="ORF">FN961_08475</name>
</gene>
<evidence type="ECO:0000256" key="2">
    <source>
        <dbReference type="PROSITE-ProRule" id="PRU00169"/>
    </source>
</evidence>
<dbReference type="InterPro" id="IPR016032">
    <property type="entry name" value="Sig_transdc_resp-reg_C-effctor"/>
</dbReference>
<evidence type="ECO:0000256" key="1">
    <source>
        <dbReference type="ARBA" id="ARBA00023125"/>
    </source>
</evidence>
<name>A0A553JQH6_SHEHA</name>
<dbReference type="InterPro" id="IPR001867">
    <property type="entry name" value="OmpR/PhoB-type_DNA-bd"/>
</dbReference>
<dbReference type="InterPro" id="IPR036388">
    <property type="entry name" value="WH-like_DNA-bd_sf"/>
</dbReference>
<evidence type="ECO:0000259" key="6">
    <source>
        <dbReference type="PROSITE" id="PS51755"/>
    </source>
</evidence>
<dbReference type="Proteomes" id="UP000318126">
    <property type="component" value="Unassembled WGS sequence"/>
</dbReference>
<dbReference type="GO" id="GO:0003677">
    <property type="term" value="F:DNA binding"/>
    <property type="evidence" value="ECO:0007669"/>
    <property type="project" value="UniProtKB-UniRule"/>
</dbReference>
<dbReference type="InterPro" id="IPR001789">
    <property type="entry name" value="Sig_transdc_resp-reg_receiver"/>
</dbReference>
<dbReference type="PROSITE" id="PS50110">
    <property type="entry name" value="RESPONSE_REGULATORY"/>
    <property type="match status" value="1"/>
</dbReference>
<dbReference type="SUPFAM" id="SSF52172">
    <property type="entry name" value="CheY-like"/>
    <property type="match status" value="1"/>
</dbReference>
<keyword evidence="4" id="KW-1133">Transmembrane helix</keyword>
<protein>
    <submittedName>
        <fullName evidence="7">Response regulator</fullName>
    </submittedName>
</protein>
<keyword evidence="8" id="KW-1185">Reference proteome</keyword>
<dbReference type="SUPFAM" id="SSF46894">
    <property type="entry name" value="C-terminal effector domain of the bipartite response regulators"/>
    <property type="match status" value="1"/>
</dbReference>
<evidence type="ECO:0000313" key="7">
    <source>
        <dbReference type="EMBL" id="TRY14724.1"/>
    </source>
</evidence>
<feature type="domain" description="Response regulatory" evidence="5">
    <location>
        <begin position="211"/>
        <end position="327"/>
    </location>
</feature>
<feature type="DNA-binding region" description="OmpR/PhoB-type" evidence="3">
    <location>
        <begin position="4"/>
        <end position="102"/>
    </location>
</feature>
<sequence>MRSLMYTRFDEFSINTKTFELMIGRELVQLDERVFLLFSLLIEHYPTHCSKQECLEYIWPDTVVSDMSLAKLVSDTRKLFKLAGCEVPIIQTIHGRGYRLSKELGQQLGSQGSQLEQLNPVISEPSLQLKESDTHEETTVQGELASWLNDDKTIILFGSLQLKRRNVIAVSLIFIFAAISVFSHLSPSWFTSSIHHSKELVYSQSPAAIGRILWVDDNPDNNIKERAALREHDIGVYITTSTEEALLLLSIYGYEMVISDMGRGEDPIAGLKLLRQIRESGGKIPYIIYTINDTQELNDEVRRSGGQGVAVDSENLHKLVMYHFQNK</sequence>
<proteinExistence type="predicted"/>
<evidence type="ECO:0000313" key="8">
    <source>
        <dbReference type="Proteomes" id="UP000318126"/>
    </source>
</evidence>
<feature type="domain" description="OmpR/PhoB-type" evidence="6">
    <location>
        <begin position="4"/>
        <end position="102"/>
    </location>
</feature>
<feature type="modified residue" description="4-aspartylphosphate" evidence="2">
    <location>
        <position position="260"/>
    </location>
</feature>
<dbReference type="InterPro" id="IPR011006">
    <property type="entry name" value="CheY-like_superfamily"/>
</dbReference>
<keyword evidence="4" id="KW-0812">Transmembrane</keyword>
<dbReference type="GO" id="GO:0006355">
    <property type="term" value="P:regulation of DNA-templated transcription"/>
    <property type="evidence" value="ECO:0007669"/>
    <property type="project" value="InterPro"/>
</dbReference>
<dbReference type="CDD" id="cd00156">
    <property type="entry name" value="REC"/>
    <property type="match status" value="1"/>
</dbReference>
<evidence type="ECO:0000256" key="3">
    <source>
        <dbReference type="PROSITE-ProRule" id="PRU01091"/>
    </source>
</evidence>
<accession>A0A553JQH6</accession>
<dbReference type="PROSITE" id="PS51755">
    <property type="entry name" value="OMPR_PHOB"/>
    <property type="match status" value="1"/>
</dbReference>
<keyword evidence="2" id="KW-0597">Phosphoprotein</keyword>
<dbReference type="OrthoDB" id="9180348at2"/>